<proteinExistence type="inferred from homology"/>
<sequence>MFARFNNARKTIARFFVLGAFFWLAACDVTLDPTANVGQSIDVSEPIEVALLVPGGSAQVTDNQLAQNFENAARLAIADLEGAEIDLRVYNTAGGNPQQAAIAATQAVNDGAKIIIGPLFGEAAAAAGVAVAGRDVNVLTFSNNAAIAGGNVFLLGATFDNTAQRLVRFANAQGTSRYMIVHGDDLPGQVGRDAISAAVNASGSQVVGVVSYPLSQQGIFSATRGIVNEVRRSGAQAVFTTAGASADLPILATALPDAGMSIERSPFIGLTRWDTLPQLRDLPGLQGGLFALPDQGTATLFEGRYAATYGQAPHPLAGLAYDGIAAIGALAAAGNEQALTKAALIQPQGFRGTAGVFRFLPNGLNERGLAVATIQDNQVAILDPAPRSFGVPGL</sequence>
<organism evidence="6 7">
    <name type="scientific">Yoonia litorea</name>
    <dbReference type="NCBI Taxonomy" id="1123755"/>
    <lineage>
        <taxon>Bacteria</taxon>
        <taxon>Pseudomonadati</taxon>
        <taxon>Pseudomonadota</taxon>
        <taxon>Alphaproteobacteria</taxon>
        <taxon>Rhodobacterales</taxon>
        <taxon>Paracoccaceae</taxon>
        <taxon>Yoonia</taxon>
    </lineage>
</organism>
<dbReference type="SUPFAM" id="SSF53822">
    <property type="entry name" value="Periplasmic binding protein-like I"/>
    <property type="match status" value="1"/>
</dbReference>
<dbReference type="PROSITE" id="PS51257">
    <property type="entry name" value="PROKAR_LIPOPROTEIN"/>
    <property type="match status" value="1"/>
</dbReference>
<evidence type="ECO:0000313" key="7">
    <source>
        <dbReference type="Proteomes" id="UP000198926"/>
    </source>
</evidence>
<dbReference type="EMBL" id="FOZM01000001">
    <property type="protein sequence ID" value="SFR99472.1"/>
    <property type="molecule type" value="Genomic_DNA"/>
</dbReference>
<dbReference type="Proteomes" id="UP000198926">
    <property type="component" value="Unassembled WGS sequence"/>
</dbReference>
<dbReference type="CDD" id="cd06339">
    <property type="entry name" value="PBP1_YraM_LppC_lipoprotein-like"/>
    <property type="match status" value="1"/>
</dbReference>
<evidence type="ECO:0000256" key="3">
    <source>
        <dbReference type="ARBA" id="ARBA00022970"/>
    </source>
</evidence>
<evidence type="ECO:0000256" key="2">
    <source>
        <dbReference type="ARBA" id="ARBA00022729"/>
    </source>
</evidence>
<dbReference type="InterPro" id="IPR051010">
    <property type="entry name" value="BCAA_transport"/>
</dbReference>
<evidence type="ECO:0000256" key="1">
    <source>
        <dbReference type="ARBA" id="ARBA00010062"/>
    </source>
</evidence>
<keyword evidence="3" id="KW-0813">Transport</keyword>
<dbReference type="STRING" id="1123755.SAMN05444714_0268"/>
<dbReference type="AlphaFoldDB" id="A0A1I6L7U0"/>
<reference evidence="6 7" key="1">
    <citation type="submission" date="2016-10" db="EMBL/GenBank/DDBJ databases">
        <authorList>
            <person name="de Groot N.N."/>
        </authorList>
    </citation>
    <scope>NUCLEOTIDE SEQUENCE [LARGE SCALE GENOMIC DNA]</scope>
    <source>
        <strain evidence="6 7">DSM 29433</strain>
    </source>
</reference>
<gene>
    <name evidence="6" type="ORF">SAMN05444714_0268</name>
</gene>
<evidence type="ECO:0000313" key="6">
    <source>
        <dbReference type="EMBL" id="SFR99472.1"/>
    </source>
</evidence>
<dbReference type="Pfam" id="PF13458">
    <property type="entry name" value="Peripla_BP_6"/>
    <property type="match status" value="1"/>
</dbReference>
<feature type="chain" id="PRO_5011516356" evidence="4">
    <location>
        <begin position="26"/>
        <end position="394"/>
    </location>
</feature>
<comment type="similarity">
    <text evidence="1">Belongs to the leucine-binding protein family.</text>
</comment>
<keyword evidence="2 4" id="KW-0732">Signal</keyword>
<evidence type="ECO:0000256" key="4">
    <source>
        <dbReference type="SAM" id="SignalP"/>
    </source>
</evidence>
<feature type="signal peptide" evidence="4">
    <location>
        <begin position="1"/>
        <end position="25"/>
    </location>
</feature>
<dbReference type="OrthoDB" id="7210494at2"/>
<feature type="domain" description="Leucine-binding protein" evidence="5">
    <location>
        <begin position="64"/>
        <end position="376"/>
    </location>
</feature>
<dbReference type="InterPro" id="IPR028081">
    <property type="entry name" value="Leu-bd"/>
</dbReference>
<dbReference type="PANTHER" id="PTHR30483:SF6">
    <property type="entry name" value="PERIPLASMIC BINDING PROTEIN OF ABC TRANSPORTER FOR NATURAL AMINO ACIDS"/>
    <property type="match status" value="1"/>
</dbReference>
<accession>A0A1I6L7U0</accession>
<dbReference type="PANTHER" id="PTHR30483">
    <property type="entry name" value="LEUCINE-SPECIFIC-BINDING PROTEIN"/>
    <property type="match status" value="1"/>
</dbReference>
<keyword evidence="3" id="KW-0029">Amino-acid transport</keyword>
<name>A0A1I6L7U0_9RHOB</name>
<dbReference type="Gene3D" id="3.40.50.2300">
    <property type="match status" value="2"/>
</dbReference>
<evidence type="ECO:0000259" key="5">
    <source>
        <dbReference type="Pfam" id="PF13458"/>
    </source>
</evidence>
<dbReference type="InterPro" id="IPR028082">
    <property type="entry name" value="Peripla_BP_I"/>
</dbReference>
<dbReference type="GO" id="GO:0006865">
    <property type="term" value="P:amino acid transport"/>
    <property type="evidence" value="ECO:0007669"/>
    <property type="project" value="UniProtKB-KW"/>
</dbReference>
<keyword evidence="7" id="KW-1185">Reference proteome</keyword>
<protein>
    <submittedName>
        <fullName evidence="6">Amino acid/amide ABC transporter substrate-binding protein, HAAT family</fullName>
    </submittedName>
</protein>
<dbReference type="RefSeq" id="WP_090203029.1">
    <property type="nucleotide sequence ID" value="NZ_FOZM01000001.1"/>
</dbReference>